<organism evidence="2 4">
    <name type="scientific">Segatella copri</name>
    <dbReference type="NCBI Taxonomy" id="165179"/>
    <lineage>
        <taxon>Bacteria</taxon>
        <taxon>Pseudomonadati</taxon>
        <taxon>Bacteroidota</taxon>
        <taxon>Bacteroidia</taxon>
        <taxon>Bacteroidales</taxon>
        <taxon>Prevotellaceae</taxon>
        <taxon>Segatella</taxon>
    </lineage>
</organism>
<dbReference type="Gene3D" id="3.30.565.10">
    <property type="entry name" value="Histidine kinase-like ATPase, C-terminal domain"/>
    <property type="match status" value="1"/>
</dbReference>
<evidence type="ECO:0000313" key="5">
    <source>
        <dbReference type="Proteomes" id="UP000284990"/>
    </source>
</evidence>
<dbReference type="Proteomes" id="UP000284990">
    <property type="component" value="Unassembled WGS sequence"/>
</dbReference>
<evidence type="ECO:0000313" key="2">
    <source>
        <dbReference type="EMBL" id="RGL61327.1"/>
    </source>
</evidence>
<proteinExistence type="predicted"/>
<dbReference type="InterPro" id="IPR036890">
    <property type="entry name" value="HATPase_C_sf"/>
</dbReference>
<feature type="domain" description="Signal transduction histidine kinase internal region" evidence="1">
    <location>
        <begin position="3"/>
        <end position="55"/>
    </location>
</feature>
<dbReference type="GO" id="GO:0000155">
    <property type="term" value="F:phosphorelay sensor kinase activity"/>
    <property type="evidence" value="ECO:0007669"/>
    <property type="project" value="InterPro"/>
</dbReference>
<dbReference type="GO" id="GO:0016020">
    <property type="term" value="C:membrane"/>
    <property type="evidence" value="ECO:0007669"/>
    <property type="project" value="InterPro"/>
</dbReference>
<dbReference type="Pfam" id="PF06580">
    <property type="entry name" value="His_kinase"/>
    <property type="match status" value="1"/>
</dbReference>
<dbReference type="Proteomes" id="UP000261187">
    <property type="component" value="Unassembled WGS sequence"/>
</dbReference>
<dbReference type="AlphaFoldDB" id="A0AA92VUJ1"/>
<accession>A0AA92VUJ1</accession>
<protein>
    <recommendedName>
        <fullName evidence="1">Signal transduction histidine kinase internal region domain-containing protein</fullName>
    </recommendedName>
</protein>
<name>A0AA92VUJ1_9BACT</name>
<dbReference type="PANTHER" id="PTHR34220">
    <property type="entry name" value="SENSOR HISTIDINE KINASE YPDA"/>
    <property type="match status" value="1"/>
</dbReference>
<dbReference type="InterPro" id="IPR010559">
    <property type="entry name" value="Sig_transdc_His_kin_internal"/>
</dbReference>
<dbReference type="EMBL" id="QSFW01000007">
    <property type="protein sequence ID" value="RHA87942.1"/>
    <property type="molecule type" value="Genomic_DNA"/>
</dbReference>
<dbReference type="EMBL" id="QSSA01000011">
    <property type="protein sequence ID" value="RGL61327.1"/>
    <property type="molecule type" value="Genomic_DNA"/>
</dbReference>
<dbReference type="InterPro" id="IPR050640">
    <property type="entry name" value="Bact_2-comp_sensor_kinase"/>
</dbReference>
<dbReference type="RefSeq" id="WP_117693412.1">
    <property type="nucleotide sequence ID" value="NZ_QSFW01000007.1"/>
</dbReference>
<gene>
    <name evidence="3" type="ORF">DW916_04185</name>
    <name evidence="2" type="ORF">DXC61_06645</name>
</gene>
<comment type="caution">
    <text evidence="2">The sequence shown here is derived from an EMBL/GenBank/DDBJ whole genome shotgun (WGS) entry which is preliminary data.</text>
</comment>
<evidence type="ECO:0000313" key="4">
    <source>
        <dbReference type="Proteomes" id="UP000261187"/>
    </source>
</evidence>
<evidence type="ECO:0000259" key="1">
    <source>
        <dbReference type="Pfam" id="PF06580"/>
    </source>
</evidence>
<dbReference type="PANTHER" id="PTHR34220:SF7">
    <property type="entry name" value="SENSOR HISTIDINE KINASE YPDA"/>
    <property type="match status" value="1"/>
</dbReference>
<reference evidence="4 5" key="1">
    <citation type="submission" date="2018-08" db="EMBL/GenBank/DDBJ databases">
        <title>A genome reference for cultivated species of the human gut microbiota.</title>
        <authorList>
            <person name="Zou Y."/>
            <person name="Xue W."/>
            <person name="Luo G."/>
        </authorList>
    </citation>
    <scope>NUCLEOTIDE SEQUENCE [LARGE SCALE GENOMIC DNA]</scope>
    <source>
        <strain evidence="3 5">AM42-23AC</strain>
        <strain evidence="2 4">TF06-40</strain>
    </source>
</reference>
<sequence>MVADLIEENPVQAESFTLKFSEIYRYVVTHLDDEMVPVYEEIHFVKNYCELQEISSPHTIHVEIAEELERCKNKTLPLAIQMMVENAIKHNCHTKEAPLSISIYRQDEYVIVRNVLNPIKCSLPTTQKGLANLRQRYKQIGKELIVSNDDKYFVVKLPIL</sequence>
<evidence type="ECO:0000313" key="3">
    <source>
        <dbReference type="EMBL" id="RHA87942.1"/>
    </source>
</evidence>